<sequence length="396" mass="44264">MASSSYLLLQILLFVLFISFSFTTAHNKSRKSIPPPKQDVVDYKGCFSKVYAFGDSYTDTGNAYSLGGLKSFLGGFASRSNPYGSSTNLPGHRLCNGRLVIDFLCESLSIPHLPSYKLGSSFSNGANFAIAGSTVLSTDFFNHYRMIHSLMWKGIPQSFQTQIDWFNKFLQETDCKGMEDSECKAQMEDTLFWIGEMGGNDYSRIFGSHFAARLLTEVAVGHICQFLKTLLDRGAKYVVIQGLPPAGCLPLDLSLCPSRDRDQMGCSASANSVIRAHNELLQKRLAEIRSQYSDCMIVYADYWNAYQTILTNHKKYQFEEPFKACCGATGQGTFNFDMDSLCGSAGTSTCKEPNKYINWDGVHLTEAMHQHLADLFFNRGFCKPSFEVLIKKKRGM</sequence>
<dbReference type="InterPro" id="IPR036514">
    <property type="entry name" value="SGNH_hydro_sf"/>
</dbReference>
<comment type="similarity">
    <text evidence="1">Belongs to the 'GDSL' lipolytic enzyme family.</text>
</comment>
<dbReference type="SUPFAM" id="SSF52266">
    <property type="entry name" value="SGNH hydrolase"/>
    <property type="match status" value="1"/>
</dbReference>
<organism evidence="6 7">
    <name type="scientific">Rhamnella rubrinervis</name>
    <dbReference type="NCBI Taxonomy" id="2594499"/>
    <lineage>
        <taxon>Eukaryota</taxon>
        <taxon>Viridiplantae</taxon>
        <taxon>Streptophyta</taxon>
        <taxon>Embryophyta</taxon>
        <taxon>Tracheophyta</taxon>
        <taxon>Spermatophyta</taxon>
        <taxon>Magnoliopsida</taxon>
        <taxon>eudicotyledons</taxon>
        <taxon>Gunneridae</taxon>
        <taxon>Pentapetalae</taxon>
        <taxon>rosids</taxon>
        <taxon>fabids</taxon>
        <taxon>Rosales</taxon>
        <taxon>Rhamnaceae</taxon>
        <taxon>rhamnoid group</taxon>
        <taxon>Rhamneae</taxon>
        <taxon>Rhamnella</taxon>
    </lineage>
</organism>
<evidence type="ECO:0000256" key="3">
    <source>
        <dbReference type="ARBA" id="ARBA00022801"/>
    </source>
</evidence>
<protein>
    <submittedName>
        <fullName evidence="6">Uncharacterized protein</fullName>
    </submittedName>
</protein>
<dbReference type="InterPro" id="IPR001087">
    <property type="entry name" value="GDSL"/>
</dbReference>
<feature type="chain" id="PRO_5035425176" evidence="5">
    <location>
        <begin position="26"/>
        <end position="396"/>
    </location>
</feature>
<dbReference type="Gene3D" id="3.40.50.1110">
    <property type="entry name" value="SGNH hydrolase"/>
    <property type="match status" value="1"/>
</dbReference>
<reference evidence="6" key="1">
    <citation type="submission" date="2020-03" db="EMBL/GenBank/DDBJ databases">
        <title>A high-quality chromosome-level genome assembly of a woody plant with both climbing and erect habits, Rhamnella rubrinervis.</title>
        <authorList>
            <person name="Lu Z."/>
            <person name="Yang Y."/>
            <person name="Zhu X."/>
            <person name="Sun Y."/>
        </authorList>
    </citation>
    <scope>NUCLEOTIDE SEQUENCE</scope>
    <source>
        <strain evidence="6">BYM</strain>
        <tissue evidence="6">Leaf</tissue>
    </source>
</reference>
<comment type="caution">
    <text evidence="6">The sequence shown here is derived from an EMBL/GenBank/DDBJ whole genome shotgun (WGS) entry which is preliminary data.</text>
</comment>
<keyword evidence="7" id="KW-1185">Reference proteome</keyword>
<evidence type="ECO:0000313" key="7">
    <source>
        <dbReference type="Proteomes" id="UP000796880"/>
    </source>
</evidence>
<keyword evidence="2 5" id="KW-0732">Signal</keyword>
<evidence type="ECO:0000256" key="4">
    <source>
        <dbReference type="ARBA" id="ARBA00023180"/>
    </source>
</evidence>
<dbReference type="GO" id="GO:0016788">
    <property type="term" value="F:hydrolase activity, acting on ester bonds"/>
    <property type="evidence" value="ECO:0007669"/>
    <property type="project" value="InterPro"/>
</dbReference>
<dbReference type="PANTHER" id="PTHR22835:SF532">
    <property type="entry name" value="SERINE-RICH ADHESIN FOR PLATELETS-LIKE ISOFORM X1"/>
    <property type="match status" value="1"/>
</dbReference>
<dbReference type="InterPro" id="IPR035669">
    <property type="entry name" value="SGNH_plant_lipase-like"/>
</dbReference>
<gene>
    <name evidence="6" type="ORF">FNV43_RR25860</name>
</gene>
<evidence type="ECO:0000256" key="5">
    <source>
        <dbReference type="SAM" id="SignalP"/>
    </source>
</evidence>
<dbReference type="Pfam" id="PF00657">
    <property type="entry name" value="Lipase_GDSL"/>
    <property type="match status" value="1"/>
</dbReference>
<dbReference type="Proteomes" id="UP000796880">
    <property type="component" value="Unassembled WGS sequence"/>
</dbReference>
<dbReference type="OrthoDB" id="1600564at2759"/>
<accession>A0A8K0DNQ2</accession>
<evidence type="ECO:0000256" key="1">
    <source>
        <dbReference type="ARBA" id="ARBA00008668"/>
    </source>
</evidence>
<evidence type="ECO:0000256" key="2">
    <source>
        <dbReference type="ARBA" id="ARBA00022729"/>
    </source>
</evidence>
<keyword evidence="3" id="KW-0378">Hydrolase</keyword>
<evidence type="ECO:0000313" key="6">
    <source>
        <dbReference type="EMBL" id="KAF3431130.1"/>
    </source>
</evidence>
<dbReference type="AlphaFoldDB" id="A0A8K0DNQ2"/>
<name>A0A8K0DNQ2_9ROSA</name>
<dbReference type="CDD" id="cd01837">
    <property type="entry name" value="SGNH_plant_lipase_like"/>
    <property type="match status" value="1"/>
</dbReference>
<dbReference type="EMBL" id="VOIH02000012">
    <property type="protein sequence ID" value="KAF3431130.1"/>
    <property type="molecule type" value="Genomic_DNA"/>
</dbReference>
<feature type="signal peptide" evidence="5">
    <location>
        <begin position="1"/>
        <end position="25"/>
    </location>
</feature>
<proteinExistence type="inferred from homology"/>
<keyword evidence="4" id="KW-0325">Glycoprotein</keyword>
<dbReference type="PANTHER" id="PTHR22835">
    <property type="entry name" value="ZINC FINGER FYVE DOMAIN CONTAINING PROTEIN"/>
    <property type="match status" value="1"/>
</dbReference>